<dbReference type="RefSeq" id="WP_088617940.1">
    <property type="nucleotide sequence ID" value="NZ_CP022129.1"/>
</dbReference>
<dbReference type="Proteomes" id="UP000197019">
    <property type="component" value="Chromosome"/>
</dbReference>
<protein>
    <recommendedName>
        <fullName evidence="4">Calcineurin-like phosphoesterase domain-containing protein</fullName>
    </recommendedName>
</protein>
<feature type="signal peptide" evidence="1">
    <location>
        <begin position="1"/>
        <end position="26"/>
    </location>
</feature>
<dbReference type="AlphaFoldDB" id="A0A1Z4BUS7"/>
<reference evidence="2 3" key="1">
    <citation type="submission" date="2017-06" db="EMBL/GenBank/DDBJ databases">
        <title>Genome Sequencing of the methanotroph Methylovulum psychrotolerants str. HV10-M2 isolated from a high-altitude environment.</title>
        <authorList>
            <person name="Mateos-Rivera A."/>
        </authorList>
    </citation>
    <scope>NUCLEOTIDE SEQUENCE [LARGE SCALE GENOMIC DNA]</scope>
    <source>
        <strain evidence="2 3">HV10_M2</strain>
    </source>
</reference>
<evidence type="ECO:0000256" key="1">
    <source>
        <dbReference type="SAM" id="SignalP"/>
    </source>
</evidence>
<dbReference type="EMBL" id="CP022129">
    <property type="protein sequence ID" value="ASF45057.1"/>
    <property type="molecule type" value="Genomic_DNA"/>
</dbReference>
<accession>A0A1Z4BUS7</accession>
<keyword evidence="1" id="KW-0732">Signal</keyword>
<dbReference type="OrthoDB" id="58809at2"/>
<name>A0A1Z4BUS7_9GAMM</name>
<dbReference type="PROSITE" id="PS51257">
    <property type="entry name" value="PROKAR_LIPOPROTEIN"/>
    <property type="match status" value="1"/>
</dbReference>
<sequence>MTKPTIPRPALAITLLIIATSCQVKAPNTYSFALWGDMPYTRNGDGAKDGEKMTRLLASMNSAHLAFTVYDRDTKDGASLCTDSAIGLEVQTLFNKLQAPTVYVPGDNEWTDCHRRNNGGYNALERLDYLRKTLFADGFSFGQNKIPLQRQGAAGGLYAENVRWQQGSVVFVGLNMPGSNNNKVHDGHCLNPKSARTEADCTADNAEYRARDAANIAFLRASFAIARQQEAVGLMVIIQADPGFDLPETDTENERQKAGFDGYDAFLAALIAETKAFNGQVVLAHGDTHFYKVDKPLADSAHLLKNLTRVETFGSPNLHWVQVQMDASNPNVFSFQPMMVDGN</sequence>
<dbReference type="SUPFAM" id="SSF56300">
    <property type="entry name" value="Metallo-dependent phosphatases"/>
    <property type="match status" value="1"/>
</dbReference>
<organism evidence="2 3">
    <name type="scientific">Methylovulum psychrotolerans</name>
    <dbReference type="NCBI Taxonomy" id="1704499"/>
    <lineage>
        <taxon>Bacteria</taxon>
        <taxon>Pseudomonadati</taxon>
        <taxon>Pseudomonadota</taxon>
        <taxon>Gammaproteobacteria</taxon>
        <taxon>Methylococcales</taxon>
        <taxon>Methylococcaceae</taxon>
        <taxon>Methylovulum</taxon>
    </lineage>
</organism>
<evidence type="ECO:0000313" key="2">
    <source>
        <dbReference type="EMBL" id="ASF45057.1"/>
    </source>
</evidence>
<keyword evidence="3" id="KW-1185">Reference proteome</keyword>
<gene>
    <name evidence="2" type="ORF">CEK71_02695</name>
</gene>
<proteinExistence type="predicted"/>
<evidence type="ECO:0008006" key="4">
    <source>
        <dbReference type="Google" id="ProtNLM"/>
    </source>
</evidence>
<evidence type="ECO:0000313" key="3">
    <source>
        <dbReference type="Proteomes" id="UP000197019"/>
    </source>
</evidence>
<dbReference type="KEGG" id="mpsy:CEK71_02695"/>
<feature type="chain" id="PRO_5012531935" description="Calcineurin-like phosphoesterase domain-containing protein" evidence="1">
    <location>
        <begin position="27"/>
        <end position="343"/>
    </location>
</feature>
<dbReference type="InterPro" id="IPR029052">
    <property type="entry name" value="Metallo-depent_PP-like"/>
</dbReference>